<evidence type="ECO:0000256" key="1">
    <source>
        <dbReference type="ARBA" id="ARBA00008315"/>
    </source>
</evidence>
<protein>
    <submittedName>
        <fullName evidence="3">Uncharacterized protein</fullName>
    </submittedName>
</protein>
<dbReference type="PANTHER" id="PTHR33768">
    <property type="entry name" value="MIP11318P"/>
    <property type="match status" value="1"/>
</dbReference>
<dbReference type="InterPro" id="IPR038792">
    <property type="entry name" value="CFAP97D1/2"/>
</dbReference>
<reference evidence="3" key="1">
    <citation type="submission" date="2019-06" db="EMBL/GenBank/DDBJ databases">
        <authorList>
            <person name="Zheng W."/>
        </authorList>
    </citation>
    <scope>NUCLEOTIDE SEQUENCE</scope>
    <source>
        <strain evidence="3">QDHG01</strain>
    </source>
</reference>
<keyword evidence="4" id="KW-1185">Reference proteome</keyword>
<dbReference type="Proteomes" id="UP000785679">
    <property type="component" value="Unassembled WGS sequence"/>
</dbReference>
<evidence type="ECO:0000313" key="3">
    <source>
        <dbReference type="EMBL" id="TNV86371.1"/>
    </source>
</evidence>
<dbReference type="InterPro" id="IPR029488">
    <property type="entry name" value="Hmw/CFAP97"/>
</dbReference>
<organism evidence="3 4">
    <name type="scientific">Halteria grandinella</name>
    <dbReference type="NCBI Taxonomy" id="5974"/>
    <lineage>
        <taxon>Eukaryota</taxon>
        <taxon>Sar</taxon>
        <taxon>Alveolata</taxon>
        <taxon>Ciliophora</taxon>
        <taxon>Intramacronucleata</taxon>
        <taxon>Spirotrichea</taxon>
        <taxon>Stichotrichia</taxon>
        <taxon>Sporadotrichida</taxon>
        <taxon>Halteriidae</taxon>
        <taxon>Halteria</taxon>
    </lineage>
</organism>
<feature type="region of interest" description="Disordered" evidence="2">
    <location>
        <begin position="541"/>
        <end position="560"/>
    </location>
</feature>
<dbReference type="PANTHER" id="PTHR33768:SF3">
    <property type="entry name" value="MIP11318P"/>
    <property type="match status" value="1"/>
</dbReference>
<sequence length="560" mass="62903">MKESTRLFVAPQSQTKANYSQLLIQAQEQKALASKLINLRPGIDNKEPKRYNHITVGRGQIEQQRQKQIDKENNMLLQKMLSIIKRKSSYNREHGQGHVLVTAAASANELLSSTFAANRGEEVEVGRALEITQPVNKSSENRRSGVAIGLNASNGHLQQSILNQDLPQTAPQLHALTGTLNYFQRKKEFDSIQQANLVMVRALKDTKPSMKRDDWRDHIKQYEKLKMQLNQRRNTTLRSHAPIDNLLPVLQPKSVSMASDKRILAFSQQTQSRSNRGALNGIMNKQDSAWKDLSHTQNFQANTHTNDILVVSDLGTTEMEVQKRQEALNRSSDFIAIKENAELVSAQVQFDPASKLTAYKNRRNNQSKPLSMNTTFRKPKDQRHTVMVDEHQKFQPSPKRPAYLQKMINSPLLNFNNYPSSILKRLSARVATADRTSRRAVNLSQLNGGVVINGDINTATPTNAKVPSRVSLGHQAIQDVQKHSANHLREAGETGNHIETSPDMQKGGGRVETTQKSNQDLLNMMTQGREQAEIHTLMEASPDYKTPETEAINASGRKVV</sequence>
<gene>
    <name evidence="3" type="ORF">FGO68_gene12679</name>
</gene>
<comment type="caution">
    <text evidence="3">The sequence shown here is derived from an EMBL/GenBank/DDBJ whole genome shotgun (WGS) entry which is preliminary data.</text>
</comment>
<dbReference type="EMBL" id="RRYP01001131">
    <property type="protein sequence ID" value="TNV86371.1"/>
    <property type="molecule type" value="Genomic_DNA"/>
</dbReference>
<dbReference type="AlphaFoldDB" id="A0A8J8P2T7"/>
<comment type="similarity">
    <text evidence="1">Belongs to the CFAP97 family.</text>
</comment>
<dbReference type="Pfam" id="PF13879">
    <property type="entry name" value="Hmw_CFAP97"/>
    <property type="match status" value="1"/>
</dbReference>
<dbReference type="OrthoDB" id="9986254at2759"/>
<accession>A0A8J8P2T7</accession>
<evidence type="ECO:0000256" key="2">
    <source>
        <dbReference type="SAM" id="MobiDB-lite"/>
    </source>
</evidence>
<evidence type="ECO:0000313" key="4">
    <source>
        <dbReference type="Proteomes" id="UP000785679"/>
    </source>
</evidence>
<name>A0A8J8P2T7_HALGN</name>
<feature type="region of interest" description="Disordered" evidence="2">
    <location>
        <begin position="492"/>
        <end position="511"/>
    </location>
</feature>
<proteinExistence type="inferred from homology"/>